<dbReference type="GO" id="GO:0003676">
    <property type="term" value="F:nucleic acid binding"/>
    <property type="evidence" value="ECO:0007669"/>
    <property type="project" value="InterPro"/>
</dbReference>
<proteinExistence type="predicted"/>
<evidence type="ECO:0000313" key="2">
    <source>
        <dbReference type="EMBL" id="VAH08601.1"/>
    </source>
</evidence>
<dbReference type="OMA" id="LAPDSWE"/>
<dbReference type="Proteomes" id="UP000324705">
    <property type="component" value="Chromosome 1A"/>
</dbReference>
<organism evidence="2 3">
    <name type="scientific">Triticum turgidum subsp. durum</name>
    <name type="common">Durum wheat</name>
    <name type="synonym">Triticum durum</name>
    <dbReference type="NCBI Taxonomy" id="4567"/>
    <lineage>
        <taxon>Eukaryota</taxon>
        <taxon>Viridiplantae</taxon>
        <taxon>Streptophyta</taxon>
        <taxon>Embryophyta</taxon>
        <taxon>Tracheophyta</taxon>
        <taxon>Spermatophyta</taxon>
        <taxon>Magnoliopsida</taxon>
        <taxon>Liliopsida</taxon>
        <taxon>Poales</taxon>
        <taxon>Poaceae</taxon>
        <taxon>BOP clade</taxon>
        <taxon>Pooideae</taxon>
        <taxon>Triticodae</taxon>
        <taxon>Triticeae</taxon>
        <taxon>Triticinae</taxon>
        <taxon>Triticum</taxon>
    </lineage>
</organism>
<feature type="domain" description="CCHC-type" evidence="1">
    <location>
        <begin position="38"/>
        <end position="54"/>
    </location>
</feature>
<dbReference type="InterPro" id="IPR001878">
    <property type="entry name" value="Znf_CCHC"/>
</dbReference>
<dbReference type="InterPro" id="IPR036875">
    <property type="entry name" value="Znf_CCHC_sf"/>
</dbReference>
<reference evidence="2 3" key="1">
    <citation type="submission" date="2017-09" db="EMBL/GenBank/DDBJ databases">
        <authorList>
            <consortium name="International Durum Wheat Genome Sequencing Consortium (IDWGSC)"/>
            <person name="Milanesi L."/>
        </authorList>
    </citation>
    <scope>NUCLEOTIDE SEQUENCE [LARGE SCALE GENOMIC DNA]</scope>
    <source>
        <strain evidence="3">cv. Svevo</strain>
    </source>
</reference>
<name>A0A9R0QFX6_TRITD</name>
<evidence type="ECO:0000313" key="3">
    <source>
        <dbReference type="Proteomes" id="UP000324705"/>
    </source>
</evidence>
<dbReference type="EMBL" id="LT934111">
    <property type="protein sequence ID" value="VAH08601.1"/>
    <property type="molecule type" value="Genomic_DNA"/>
</dbReference>
<dbReference type="SUPFAM" id="SSF57756">
    <property type="entry name" value="Retrovirus zinc finger-like domains"/>
    <property type="match status" value="1"/>
</dbReference>
<keyword evidence="3" id="KW-1185">Reference proteome</keyword>
<evidence type="ECO:0000259" key="1">
    <source>
        <dbReference type="SMART" id="SM00343"/>
    </source>
</evidence>
<gene>
    <name evidence="2" type="ORF">TRITD_1Av1G183940</name>
</gene>
<dbReference type="AlphaFoldDB" id="A0A9R0QFX6"/>
<protein>
    <recommendedName>
        <fullName evidence="1">CCHC-type domain-containing protein</fullName>
    </recommendedName>
</protein>
<dbReference type="Gramene" id="TRITD1Av1G183940.1">
    <property type="protein sequence ID" value="TRITD1Av1G183940.1"/>
    <property type="gene ID" value="TRITD1Av1G183940"/>
</dbReference>
<dbReference type="SMART" id="SM00343">
    <property type="entry name" value="ZnF_C2HC"/>
    <property type="match status" value="2"/>
</dbReference>
<dbReference type="GO" id="GO:0008270">
    <property type="term" value="F:zinc ion binding"/>
    <property type="evidence" value="ECO:0007669"/>
    <property type="project" value="InterPro"/>
</dbReference>
<sequence>MLPALAVAPRPIPAWMHGRCCRCLARGHRAAECRDPFRCSRCLENGHRARGCRNPGRLLSSLSCLAVQPLVSTVHRPASASCESPMKSTLPSKVLPHGSWASVVSATVGSTTQPDVMLQAALAEQTALLQGWMARAKSFLERAEAALGKLTLVSTVLPTALTSCPPGVVGVASTKEGSQELYGCFSPRVGDISSAPLTLSPVLRTSEGEPIAVPEAPVLQIMPDLQELCLCLVSPLSVERVEVDSSVTSCEGYVSPLSCEQLEVPESVSVVPVGDVVMPVVSVADNVDAVCMLAPDSWEPSQPLAFVDRGGSDVVVTHSQVAVGKVSVRDKVDEILFELEVHSLLKRLEAACPGSGKAIVEEALIKSKSKKSGGAGKASAAA</sequence>
<feature type="domain" description="CCHC-type" evidence="1">
    <location>
        <begin position="19"/>
        <end position="35"/>
    </location>
</feature>
<accession>A0A9R0QFX6</accession>